<feature type="transmembrane region" description="Helical" evidence="7">
    <location>
        <begin position="193"/>
        <end position="214"/>
    </location>
</feature>
<feature type="transmembrane region" description="Helical" evidence="7">
    <location>
        <begin position="125"/>
        <end position="151"/>
    </location>
</feature>
<dbReference type="InterPro" id="IPR020846">
    <property type="entry name" value="MFS_dom"/>
</dbReference>
<dbReference type="WBParaSite" id="PSU_v2.g6986.t1">
    <property type="protein sequence ID" value="PSU_v2.g6986.t1"/>
    <property type="gene ID" value="PSU_v2.g6986"/>
</dbReference>
<dbReference type="InterPro" id="IPR050930">
    <property type="entry name" value="MFS_Vesicular_Transporter"/>
</dbReference>
<comment type="subcellular location">
    <subcellularLocation>
        <location evidence="1">Membrane</location>
        <topology evidence="1">Multi-pass membrane protein</topology>
    </subcellularLocation>
</comment>
<keyword evidence="4 7" id="KW-1133">Transmembrane helix</keyword>
<keyword evidence="9" id="KW-1185">Reference proteome</keyword>
<dbReference type="AlphaFoldDB" id="A0A914Z9Q9"/>
<evidence type="ECO:0000259" key="8">
    <source>
        <dbReference type="PROSITE" id="PS50850"/>
    </source>
</evidence>
<dbReference type="GO" id="GO:0022857">
    <property type="term" value="F:transmembrane transporter activity"/>
    <property type="evidence" value="ECO:0007669"/>
    <property type="project" value="InterPro"/>
</dbReference>
<evidence type="ECO:0000256" key="2">
    <source>
        <dbReference type="ARBA" id="ARBA00022448"/>
    </source>
</evidence>
<evidence type="ECO:0000256" key="7">
    <source>
        <dbReference type="SAM" id="Phobius"/>
    </source>
</evidence>
<feature type="domain" description="Major facilitator superfamily (MFS) profile" evidence="8">
    <location>
        <begin position="127"/>
        <end position="296"/>
    </location>
</feature>
<evidence type="ECO:0000313" key="9">
    <source>
        <dbReference type="Proteomes" id="UP000887577"/>
    </source>
</evidence>
<accession>A0A914Z9Q9</accession>
<evidence type="ECO:0000313" key="10">
    <source>
        <dbReference type="WBParaSite" id="PSU_v2.g6986.t1"/>
    </source>
</evidence>
<sequence length="296" mass="31935">MSFSATDLPDDNDDDAKDEDSISLPNRPFIASPFMPTVATQTPIADRRRAATAIPSSANIETVQPVRSSGGYGALNIKRQRQPNSEVPPQPHEDEEDDDEDEDEESSSSEESSILRFSDLTGKDWAAVMMLAVANLCSTIAFSCIAPFYPAEAQIKGLTVSEVGIIFGAFELVMFIAAPFLGKYMHVIGAKRMFSFGIFFTGITAIAFGFLNLLPPGRTFFWASLGIRCAEALGDAAFVTSSFVISAKCFPGRIATIVGIMETFAGLGYTAGPVIGGVLYGKHLRISIFLYGFNTF</sequence>
<feature type="compositionally biased region" description="Acidic residues" evidence="6">
    <location>
        <begin position="8"/>
        <end position="18"/>
    </location>
</feature>
<keyword evidence="3 7" id="KW-0812">Transmembrane</keyword>
<dbReference type="PANTHER" id="PTHR23506">
    <property type="entry name" value="GH10249P"/>
    <property type="match status" value="1"/>
</dbReference>
<dbReference type="PROSITE" id="PS50850">
    <property type="entry name" value="MFS"/>
    <property type="match status" value="1"/>
</dbReference>
<evidence type="ECO:0000256" key="3">
    <source>
        <dbReference type="ARBA" id="ARBA00022692"/>
    </source>
</evidence>
<reference evidence="10" key="1">
    <citation type="submission" date="2022-11" db="UniProtKB">
        <authorList>
            <consortium name="WormBaseParasite"/>
        </authorList>
    </citation>
    <scope>IDENTIFICATION</scope>
</reference>
<proteinExistence type="predicted"/>
<dbReference type="InterPro" id="IPR011701">
    <property type="entry name" value="MFS"/>
</dbReference>
<dbReference type="Pfam" id="PF07690">
    <property type="entry name" value="MFS_1"/>
    <property type="match status" value="1"/>
</dbReference>
<keyword evidence="2" id="KW-0813">Transport</keyword>
<dbReference type="PANTHER" id="PTHR23506:SF26">
    <property type="entry name" value="MFS-TYPE TRANSPORTER SLC18B1"/>
    <property type="match status" value="1"/>
</dbReference>
<dbReference type="GO" id="GO:0016020">
    <property type="term" value="C:membrane"/>
    <property type="evidence" value="ECO:0007669"/>
    <property type="project" value="UniProtKB-SubCell"/>
</dbReference>
<protein>
    <submittedName>
        <fullName evidence="10">Major facilitator superfamily (MFS) profile domain-containing protein</fullName>
    </submittedName>
</protein>
<organism evidence="9 10">
    <name type="scientific">Panagrolaimus superbus</name>
    <dbReference type="NCBI Taxonomy" id="310955"/>
    <lineage>
        <taxon>Eukaryota</taxon>
        <taxon>Metazoa</taxon>
        <taxon>Ecdysozoa</taxon>
        <taxon>Nematoda</taxon>
        <taxon>Chromadorea</taxon>
        <taxon>Rhabditida</taxon>
        <taxon>Tylenchina</taxon>
        <taxon>Panagrolaimomorpha</taxon>
        <taxon>Panagrolaimoidea</taxon>
        <taxon>Panagrolaimidae</taxon>
        <taxon>Panagrolaimus</taxon>
    </lineage>
</organism>
<evidence type="ECO:0000256" key="6">
    <source>
        <dbReference type="SAM" id="MobiDB-lite"/>
    </source>
</evidence>
<dbReference type="Gene3D" id="1.20.1250.20">
    <property type="entry name" value="MFS general substrate transporter like domains"/>
    <property type="match status" value="1"/>
</dbReference>
<feature type="compositionally biased region" description="Acidic residues" evidence="6">
    <location>
        <begin position="93"/>
        <end position="108"/>
    </location>
</feature>
<keyword evidence="5 7" id="KW-0472">Membrane</keyword>
<dbReference type="InterPro" id="IPR036259">
    <property type="entry name" value="MFS_trans_sf"/>
</dbReference>
<name>A0A914Z9Q9_9BILA</name>
<evidence type="ECO:0000256" key="1">
    <source>
        <dbReference type="ARBA" id="ARBA00004141"/>
    </source>
</evidence>
<feature type="transmembrane region" description="Helical" evidence="7">
    <location>
        <begin position="163"/>
        <end position="181"/>
    </location>
</feature>
<feature type="compositionally biased region" description="Polar residues" evidence="6">
    <location>
        <begin position="54"/>
        <end position="67"/>
    </location>
</feature>
<dbReference type="SUPFAM" id="SSF103473">
    <property type="entry name" value="MFS general substrate transporter"/>
    <property type="match status" value="1"/>
</dbReference>
<feature type="region of interest" description="Disordered" evidence="6">
    <location>
        <begin position="1"/>
        <end position="115"/>
    </location>
</feature>
<evidence type="ECO:0000256" key="5">
    <source>
        <dbReference type="ARBA" id="ARBA00023136"/>
    </source>
</evidence>
<evidence type="ECO:0000256" key="4">
    <source>
        <dbReference type="ARBA" id="ARBA00022989"/>
    </source>
</evidence>
<dbReference type="Proteomes" id="UP000887577">
    <property type="component" value="Unplaced"/>
</dbReference>